<gene>
    <name evidence="14" type="ORF">BBAD15_g6663</name>
</gene>
<evidence type="ECO:0000259" key="13">
    <source>
        <dbReference type="SMART" id="SM01011"/>
    </source>
</evidence>
<keyword evidence="11" id="KW-0464">Manganese</keyword>
<dbReference type="Gene3D" id="3.40.350.10">
    <property type="entry name" value="Creatinase/prolidase N-terminal domain"/>
    <property type="match status" value="1"/>
</dbReference>
<evidence type="ECO:0000256" key="12">
    <source>
        <dbReference type="ARBA" id="ARBA00030849"/>
    </source>
</evidence>
<dbReference type="GO" id="GO:0030145">
    <property type="term" value="F:manganese ion binding"/>
    <property type="evidence" value="ECO:0007669"/>
    <property type="project" value="InterPro"/>
</dbReference>
<dbReference type="PANTHER" id="PTHR43226:SF1">
    <property type="entry name" value="XAA-PRO DIPEPTIDASE"/>
    <property type="match status" value="1"/>
</dbReference>
<dbReference type="Pfam" id="PF05195">
    <property type="entry name" value="AMP_N"/>
    <property type="match status" value="1"/>
</dbReference>
<evidence type="ECO:0000256" key="9">
    <source>
        <dbReference type="ARBA" id="ARBA00022801"/>
    </source>
</evidence>
<evidence type="ECO:0000256" key="4">
    <source>
        <dbReference type="ARBA" id="ARBA00008766"/>
    </source>
</evidence>
<dbReference type="InterPro" id="IPR036005">
    <property type="entry name" value="Creatinase/aminopeptidase-like"/>
</dbReference>
<sequence length="553" mass="61163">MLAGPPLKPPFAPLIHQLPLLAAAPLRLRLIFHRPSCPTPFVPFSHNISSPTASLHLRTLAYSSPPRLAARSCPSPRRNFSQYPPRNITSTMAQDFESILKGKYPGKAHAKRVVQILRETGAAADGFIYLEARHTQMQEDNDGPVPFRQRRFFYYLTGCNLADCYFIYDIQADKSTLFIPPIDPEDVIWSGLPTTIDDALKLYDVDDVKPNTELSATLAKLAAASPKTTVYTIAGQVSDHVSLDVFGAKDLKAVKPAIELARVTKDEYEVALIRRANYVSGLGHVAAMKRAKSAKSEQELEASFLERCYSYNSKEMSYHPIFASGRAAATLHYVDNTCPLDGKQNVLVDAGAECNNYCADITRTFPISGKFTKESRAIYDIVLKMKNETSARLKGGVNYDDLHVLAHTIAIDGLLELGIFKGDREEILAARTSAAFFPHGLGHHLGMDCHDTCGGQNRQDPDKLFPNLRLRGIVPTNSVVTIEPGVYFCEFIIKPYLKDPVHSKFINQDVLDKYWDVGGVRIEDDILVTETGHENLTKLPTTAAEIEAIVASA</sequence>
<evidence type="ECO:0000256" key="7">
    <source>
        <dbReference type="ARBA" id="ARBA00022670"/>
    </source>
</evidence>
<dbReference type="SUPFAM" id="SSF53092">
    <property type="entry name" value="Creatinase/prolidase N-terminal domain"/>
    <property type="match status" value="1"/>
</dbReference>
<comment type="catalytic activity">
    <reaction evidence="1">
        <text>Release of any N-terminal amino acid, including proline, that is linked to proline, even from a dipeptide or tripeptide.</text>
        <dbReference type="EC" id="3.4.11.9"/>
    </reaction>
</comment>
<dbReference type="Gene3D" id="3.90.230.10">
    <property type="entry name" value="Creatinase/methionine aminopeptidase superfamily"/>
    <property type="match status" value="1"/>
</dbReference>
<keyword evidence="8" id="KW-0479">Metal-binding</keyword>
<evidence type="ECO:0000256" key="3">
    <source>
        <dbReference type="ARBA" id="ARBA00002443"/>
    </source>
</evidence>
<dbReference type="eggNOG" id="KOG2737">
    <property type="taxonomic scope" value="Eukaryota"/>
</dbReference>
<dbReference type="SUPFAM" id="SSF55920">
    <property type="entry name" value="Creatinase/aminopeptidase"/>
    <property type="match status" value="1"/>
</dbReference>
<dbReference type="InterPro" id="IPR029149">
    <property type="entry name" value="Creatin/AminoP/Spt16_N"/>
</dbReference>
<dbReference type="OrthoDB" id="10261878at2759"/>
<dbReference type="InterPro" id="IPR007865">
    <property type="entry name" value="Aminopep_P_N"/>
</dbReference>
<dbReference type="CDD" id="cd01087">
    <property type="entry name" value="Prolidase"/>
    <property type="match status" value="1"/>
</dbReference>
<dbReference type="GO" id="GO:0006508">
    <property type="term" value="P:proteolysis"/>
    <property type="evidence" value="ECO:0007669"/>
    <property type="project" value="UniProtKB-KW"/>
</dbReference>
<keyword evidence="10" id="KW-0482">Metalloprotease</keyword>
<comment type="caution">
    <text evidence="14">The sequence shown here is derived from an EMBL/GenBank/DDBJ whole genome shotgun (WGS) entry which is preliminary data.</text>
</comment>
<dbReference type="HOGENOM" id="CLU_017266_1_2_1"/>
<evidence type="ECO:0000313" key="15">
    <source>
        <dbReference type="Proteomes" id="UP000030106"/>
    </source>
</evidence>
<name>A0A0A2VJC1_BEABA</name>
<evidence type="ECO:0000256" key="1">
    <source>
        <dbReference type="ARBA" id="ARBA00001424"/>
    </source>
</evidence>
<feature type="domain" description="Aminopeptidase P N-terminal" evidence="13">
    <location>
        <begin position="104"/>
        <end position="239"/>
    </location>
</feature>
<dbReference type="EMBL" id="ANFO01000613">
    <property type="protein sequence ID" value="KGQ07991.1"/>
    <property type="molecule type" value="Genomic_DNA"/>
</dbReference>
<dbReference type="PANTHER" id="PTHR43226">
    <property type="entry name" value="XAA-PRO AMINOPEPTIDASE 3"/>
    <property type="match status" value="1"/>
</dbReference>
<evidence type="ECO:0000256" key="6">
    <source>
        <dbReference type="ARBA" id="ARBA00022438"/>
    </source>
</evidence>
<organism evidence="14 15">
    <name type="scientific">Beauveria bassiana D1-5</name>
    <dbReference type="NCBI Taxonomy" id="1245745"/>
    <lineage>
        <taxon>Eukaryota</taxon>
        <taxon>Fungi</taxon>
        <taxon>Dikarya</taxon>
        <taxon>Ascomycota</taxon>
        <taxon>Pezizomycotina</taxon>
        <taxon>Sordariomycetes</taxon>
        <taxon>Hypocreomycetidae</taxon>
        <taxon>Hypocreales</taxon>
        <taxon>Cordycipitaceae</taxon>
        <taxon>Beauveria</taxon>
    </lineage>
</organism>
<dbReference type="SMART" id="SM01011">
    <property type="entry name" value="AMP_N"/>
    <property type="match status" value="1"/>
</dbReference>
<comment type="cofactor">
    <cofactor evidence="2">
        <name>Mn(2+)</name>
        <dbReference type="ChEBI" id="CHEBI:29035"/>
    </cofactor>
</comment>
<keyword evidence="6 14" id="KW-0031">Aminopeptidase</keyword>
<dbReference type="InterPro" id="IPR052433">
    <property type="entry name" value="X-Pro_dipept-like"/>
</dbReference>
<dbReference type="GO" id="GO:0070006">
    <property type="term" value="F:metalloaminopeptidase activity"/>
    <property type="evidence" value="ECO:0007669"/>
    <property type="project" value="InterPro"/>
</dbReference>
<reference evidence="14 15" key="1">
    <citation type="submission" date="2012-10" db="EMBL/GenBank/DDBJ databases">
        <title>Genome sequencing and analysis of entomopathogenic fungi Beauveria bassiana D1-5.</title>
        <authorList>
            <person name="Li Q."/>
            <person name="Wang L."/>
            <person name="Zhang Z."/>
            <person name="Wang Q."/>
            <person name="Ren J."/>
            <person name="Wang M."/>
            <person name="Xu W."/>
            <person name="Wang J."/>
            <person name="Lu Y."/>
            <person name="Du Q."/>
            <person name="Sun Z."/>
        </authorList>
    </citation>
    <scope>NUCLEOTIDE SEQUENCE [LARGE SCALE GENOMIC DNA]</scope>
    <source>
        <strain evidence="14 15">D1-5</strain>
    </source>
</reference>
<accession>A0A0A2VJC1</accession>
<keyword evidence="9" id="KW-0378">Hydrolase</keyword>
<keyword evidence="7" id="KW-0645">Protease</keyword>
<evidence type="ECO:0000256" key="8">
    <source>
        <dbReference type="ARBA" id="ARBA00022723"/>
    </source>
</evidence>
<comment type="function">
    <text evidence="3">Catalyzes the removal of a penultimate prolyl residue from the N-termini of peptides.</text>
</comment>
<dbReference type="AlphaFoldDB" id="A0A0A2VJC1"/>
<dbReference type="STRING" id="1245745.A0A0A2VJC1"/>
<dbReference type="Pfam" id="PF00557">
    <property type="entry name" value="Peptidase_M24"/>
    <property type="match status" value="1"/>
</dbReference>
<evidence type="ECO:0000256" key="5">
    <source>
        <dbReference type="ARBA" id="ARBA00012574"/>
    </source>
</evidence>
<dbReference type="EC" id="3.4.11.9" evidence="5"/>
<evidence type="ECO:0000256" key="11">
    <source>
        <dbReference type="ARBA" id="ARBA00023211"/>
    </source>
</evidence>
<dbReference type="Proteomes" id="UP000030106">
    <property type="component" value="Unassembled WGS sequence"/>
</dbReference>
<proteinExistence type="inferred from homology"/>
<evidence type="ECO:0000313" key="14">
    <source>
        <dbReference type="EMBL" id="KGQ07991.1"/>
    </source>
</evidence>
<dbReference type="InterPro" id="IPR000994">
    <property type="entry name" value="Pept_M24"/>
</dbReference>
<evidence type="ECO:0000256" key="2">
    <source>
        <dbReference type="ARBA" id="ARBA00001936"/>
    </source>
</evidence>
<comment type="similarity">
    <text evidence="4">Belongs to the peptidase M24B family.</text>
</comment>
<evidence type="ECO:0000256" key="10">
    <source>
        <dbReference type="ARBA" id="ARBA00023049"/>
    </source>
</evidence>
<protein>
    <recommendedName>
        <fullName evidence="5">Xaa-Pro aminopeptidase</fullName>
        <ecNumber evidence="5">3.4.11.9</ecNumber>
    </recommendedName>
    <alternativeName>
        <fullName evidence="12">Aminoacylproline aminopeptidase</fullName>
    </alternativeName>
</protein>